<gene>
    <name evidence="3" type="ORF">D9C73_005731</name>
</gene>
<dbReference type="Proteomes" id="UP000298787">
    <property type="component" value="Chromosome 5"/>
</dbReference>
<feature type="domain" description="DUF4200" evidence="2">
    <location>
        <begin position="92"/>
        <end position="152"/>
    </location>
</feature>
<name>A0A4U5UAA8_COLLU</name>
<reference evidence="3 4" key="1">
    <citation type="submission" date="2019-01" db="EMBL/GenBank/DDBJ databases">
        <title>Genome Assembly of Collichthys lucidus.</title>
        <authorList>
            <person name="Cai M."/>
            <person name="Xiao S."/>
        </authorList>
    </citation>
    <scope>NUCLEOTIDE SEQUENCE [LARGE SCALE GENOMIC DNA]</scope>
    <source>
        <strain evidence="3">JT15FE1705JMU</strain>
        <tissue evidence="3">Muscle</tissue>
    </source>
</reference>
<dbReference type="InterPro" id="IPR025252">
    <property type="entry name" value="DUF4200"/>
</dbReference>
<dbReference type="Pfam" id="PF13863">
    <property type="entry name" value="DUF4200"/>
    <property type="match status" value="1"/>
</dbReference>
<keyword evidence="4" id="KW-1185">Reference proteome</keyword>
<protein>
    <submittedName>
        <fullName evidence="3">Coiled-coil domain-containing protein 38</fullName>
    </submittedName>
</protein>
<evidence type="ECO:0000256" key="1">
    <source>
        <dbReference type="SAM" id="MobiDB-lite"/>
    </source>
</evidence>
<dbReference type="EMBL" id="CM014082">
    <property type="protein sequence ID" value="TKS70821.1"/>
    <property type="molecule type" value="Genomic_DNA"/>
</dbReference>
<feature type="compositionally biased region" description="Acidic residues" evidence="1">
    <location>
        <begin position="32"/>
        <end position="43"/>
    </location>
</feature>
<proteinExistence type="predicted"/>
<evidence type="ECO:0000313" key="4">
    <source>
        <dbReference type="Proteomes" id="UP000298787"/>
    </source>
</evidence>
<accession>A0A4U5UAA8</accession>
<feature type="compositionally biased region" description="Basic and acidic residues" evidence="1">
    <location>
        <begin position="63"/>
        <end position="91"/>
    </location>
</feature>
<evidence type="ECO:0000259" key="2">
    <source>
        <dbReference type="Pfam" id="PF13863"/>
    </source>
</evidence>
<dbReference type="AlphaFoldDB" id="A0A4U5UAA8"/>
<feature type="region of interest" description="Disordered" evidence="1">
    <location>
        <begin position="24"/>
        <end position="91"/>
    </location>
</feature>
<evidence type="ECO:0000313" key="3">
    <source>
        <dbReference type="EMBL" id="TKS70821.1"/>
    </source>
</evidence>
<organism evidence="3 4">
    <name type="scientific">Collichthys lucidus</name>
    <name type="common">Big head croaker</name>
    <name type="synonym">Sciaena lucida</name>
    <dbReference type="NCBI Taxonomy" id="240159"/>
    <lineage>
        <taxon>Eukaryota</taxon>
        <taxon>Metazoa</taxon>
        <taxon>Chordata</taxon>
        <taxon>Craniata</taxon>
        <taxon>Vertebrata</taxon>
        <taxon>Euteleostomi</taxon>
        <taxon>Actinopterygii</taxon>
        <taxon>Neopterygii</taxon>
        <taxon>Teleostei</taxon>
        <taxon>Neoteleostei</taxon>
        <taxon>Acanthomorphata</taxon>
        <taxon>Eupercaria</taxon>
        <taxon>Sciaenidae</taxon>
        <taxon>Collichthys</taxon>
    </lineage>
</organism>
<sequence length="154" mass="18334">MRKFLALPIHEKKTQTARTMAKLTKELAEQVEKDEEEQEQEEEGKEKMKNRKQIKSRAVLPKETSRRHELKMAMMKRENFTKESKHDSMAMERQKAVLELSLMTKRSEIMRMDKAIAKEETQLEQLGKIIERDNLKFEESLRENEKKSVEARTL</sequence>